<evidence type="ECO:0000313" key="3">
    <source>
        <dbReference type="Proteomes" id="UP000242474"/>
    </source>
</evidence>
<keyword evidence="1" id="KW-1133">Transmembrane helix</keyword>
<proteinExistence type="predicted"/>
<evidence type="ECO:0000256" key="1">
    <source>
        <dbReference type="SAM" id="Phobius"/>
    </source>
</evidence>
<gene>
    <name evidence="2" type="ORF">COEREDRAFT_6507</name>
</gene>
<protein>
    <submittedName>
        <fullName evidence="2">Uncharacterized protein</fullName>
    </submittedName>
</protein>
<keyword evidence="1" id="KW-0472">Membrane</keyword>
<accession>A0A2G5BGW2</accession>
<organism evidence="2 3">
    <name type="scientific">Coemansia reversa (strain ATCC 12441 / NRRL 1564)</name>
    <dbReference type="NCBI Taxonomy" id="763665"/>
    <lineage>
        <taxon>Eukaryota</taxon>
        <taxon>Fungi</taxon>
        <taxon>Fungi incertae sedis</taxon>
        <taxon>Zoopagomycota</taxon>
        <taxon>Kickxellomycotina</taxon>
        <taxon>Kickxellomycetes</taxon>
        <taxon>Kickxellales</taxon>
        <taxon>Kickxellaceae</taxon>
        <taxon>Coemansia</taxon>
    </lineage>
</organism>
<feature type="transmembrane region" description="Helical" evidence="1">
    <location>
        <begin position="57"/>
        <end position="80"/>
    </location>
</feature>
<sequence length="200" mass="21973">MSVNSPFPTPAPTEAPLLEHFGWPSNIVTIPTPTPWIDLKEFTTMSNIIYEHMPMSIVPYSVFAIIIILVVGVIGLAVIVSNTHFHVAQMQTQLETQAMKAANIEQLLTTAVLQLENKLDSKLEVLSINKEQIDANSTQIDEVQKVVHDIIATMKVECGQAASQKAAIDNTTKAIDTLNKQMDIVVKTLTAIVNDPTNKK</sequence>
<dbReference type="EMBL" id="KZ303490">
    <property type="protein sequence ID" value="PIA18260.1"/>
    <property type="molecule type" value="Genomic_DNA"/>
</dbReference>
<reference evidence="2 3" key="1">
    <citation type="journal article" date="2015" name="Genome Biol. Evol.">
        <title>Phylogenomic analyses indicate that early fungi evolved digesting cell walls of algal ancestors of land plants.</title>
        <authorList>
            <person name="Chang Y."/>
            <person name="Wang S."/>
            <person name="Sekimoto S."/>
            <person name="Aerts A.L."/>
            <person name="Choi C."/>
            <person name="Clum A."/>
            <person name="LaButti K.M."/>
            <person name="Lindquist E.A."/>
            <person name="Yee Ngan C."/>
            <person name="Ohm R.A."/>
            <person name="Salamov A.A."/>
            <person name="Grigoriev I.V."/>
            <person name="Spatafora J.W."/>
            <person name="Berbee M.L."/>
        </authorList>
    </citation>
    <scope>NUCLEOTIDE SEQUENCE [LARGE SCALE GENOMIC DNA]</scope>
    <source>
        <strain evidence="2 3">NRRL 1564</strain>
    </source>
</reference>
<keyword evidence="1" id="KW-0812">Transmembrane</keyword>
<evidence type="ECO:0000313" key="2">
    <source>
        <dbReference type="EMBL" id="PIA18260.1"/>
    </source>
</evidence>
<dbReference type="Proteomes" id="UP000242474">
    <property type="component" value="Unassembled WGS sequence"/>
</dbReference>
<name>A0A2G5BGW2_COERN</name>
<dbReference type="AlphaFoldDB" id="A0A2G5BGW2"/>
<keyword evidence="3" id="KW-1185">Reference proteome</keyword>